<dbReference type="RefSeq" id="WP_012544370.1">
    <property type="nucleotide sequence ID" value="NC_011295.1"/>
</dbReference>
<dbReference type="Proteomes" id="UP000001732">
    <property type="component" value="Chromosome"/>
</dbReference>
<evidence type="ECO:0000256" key="8">
    <source>
        <dbReference type="ARBA" id="ARBA00022967"/>
    </source>
</evidence>
<dbReference type="AlphaFoldDB" id="B5Y8U9"/>
<dbReference type="PANTHER" id="PTHR43790:SF4">
    <property type="entry name" value="GUANOSINE IMPORT ATP-BINDING PROTEIN NUPO"/>
    <property type="match status" value="1"/>
</dbReference>
<evidence type="ECO:0000313" key="11">
    <source>
        <dbReference type="EMBL" id="ACI17718.1"/>
    </source>
</evidence>
<proteinExistence type="predicted"/>
<dbReference type="SUPFAM" id="SSF52540">
    <property type="entry name" value="P-loop containing nucleoside triphosphate hydrolases"/>
    <property type="match status" value="2"/>
</dbReference>
<keyword evidence="9" id="KW-0472">Membrane</keyword>
<evidence type="ECO:0000256" key="9">
    <source>
        <dbReference type="ARBA" id="ARBA00023136"/>
    </source>
</evidence>
<keyword evidence="2" id="KW-0813">Transport</keyword>
<dbReference type="OrthoDB" id="9805029at2"/>
<evidence type="ECO:0000313" key="12">
    <source>
        <dbReference type="Proteomes" id="UP000001732"/>
    </source>
</evidence>
<reference evidence="11 12" key="2">
    <citation type="journal article" date="2014" name="Genome Announc.">
        <title>Complete Genome Sequence of Coprothermobacter proteolyticus DSM 5265.</title>
        <authorList>
            <person name="Alexiev A."/>
            <person name="Coil D.A."/>
            <person name="Badger J.H."/>
            <person name="Enticknap J."/>
            <person name="Ward N."/>
            <person name="Robb F.T."/>
            <person name="Eisen J.A."/>
        </authorList>
    </citation>
    <scope>NUCLEOTIDE SEQUENCE [LARGE SCALE GENOMIC DNA]</scope>
    <source>
        <strain evidence="12">ATCC 35245 / DSM 5265 / OCM 4 / BT</strain>
    </source>
</reference>
<dbReference type="CDD" id="cd03216">
    <property type="entry name" value="ABC_Carb_Monos_I"/>
    <property type="match status" value="1"/>
</dbReference>
<evidence type="ECO:0000256" key="5">
    <source>
        <dbReference type="ARBA" id="ARBA00022737"/>
    </source>
</evidence>
<protein>
    <submittedName>
        <fullName evidence="11">Sugar ABC transporter, ATP-binding protein</fullName>
    </submittedName>
</protein>
<keyword evidence="6" id="KW-0547">Nucleotide-binding</keyword>
<dbReference type="FunFam" id="3.40.50.300:FF:000127">
    <property type="entry name" value="Ribose import ATP-binding protein RbsA"/>
    <property type="match status" value="1"/>
</dbReference>
<sequence>MSKVDTVKERIPLIELKGITKAFPGVVANDDIHLTLYEGEIHALVGENGAGKTTLMKILYGEYRADKGEILVRGNPVRITNPSVAVALGIGMVHQHFMLVPGLTVLENIILGSEPVKNAVLDTKSARQKIENIMQKNAMPVDLDAYVEDLPVGLQQRVEILKLLYRGAETLVLDEPTAVLTPQETTELFKTLKALKEQGRGIIFISHKLNEVLEIADRITVIRRGRVVGEMPIEEASKEKIAEMMVGKPVVLEVENPRVEVGEDCLVLKDVVYEENGVKKLDGISFSVHAGEIYGVAGVEGNGQEELLKIVSGEIYPSAGEIRITDKLVNRIPPLGRRQLGVGHIPADRQAQGLFIDMPLYINVVVGWHWRQEFQKRGILDYKAMRSTASTVVKNFDVRTPSVEVPASALSGGNQQKFVVGREISFDPTLLLAAYPTRGVDVGATEFIYKQLIDEKVRGKAILLISADLEEILALSDRIGVLYRGKIIKEFRREEATPEIIGLYMLGVKEE</sequence>
<dbReference type="eggNOG" id="COG3845">
    <property type="taxonomic scope" value="Bacteria"/>
</dbReference>
<dbReference type="HOGENOM" id="CLU_000604_92_0_9"/>
<evidence type="ECO:0000256" key="2">
    <source>
        <dbReference type="ARBA" id="ARBA00022448"/>
    </source>
</evidence>
<dbReference type="SMART" id="SM00382">
    <property type="entry name" value="AAA"/>
    <property type="match status" value="1"/>
</dbReference>
<keyword evidence="12" id="KW-1185">Reference proteome</keyword>
<dbReference type="GO" id="GO:0016887">
    <property type="term" value="F:ATP hydrolysis activity"/>
    <property type="evidence" value="ECO:0007669"/>
    <property type="project" value="InterPro"/>
</dbReference>
<dbReference type="CDD" id="cd03215">
    <property type="entry name" value="ABC_Carb_Monos_II"/>
    <property type="match status" value="1"/>
</dbReference>
<organism evidence="11 12">
    <name type="scientific">Coprothermobacter proteolyticus (strain ATCC 35245 / DSM 5265 / OCM 4 / BT)</name>
    <dbReference type="NCBI Taxonomy" id="309798"/>
    <lineage>
        <taxon>Bacteria</taxon>
        <taxon>Pseudomonadati</taxon>
        <taxon>Coprothermobacterota</taxon>
        <taxon>Coprothermobacteria</taxon>
        <taxon>Coprothermobacterales</taxon>
        <taxon>Coprothermobacteraceae</taxon>
        <taxon>Coprothermobacter</taxon>
    </lineage>
</organism>
<accession>B5Y8U9</accession>
<dbReference type="Gene3D" id="3.40.50.300">
    <property type="entry name" value="P-loop containing nucleotide triphosphate hydrolases"/>
    <property type="match status" value="2"/>
</dbReference>
<name>B5Y8U9_COPPD</name>
<gene>
    <name evidence="11" type="ordered locus">COPRO5265_0858</name>
</gene>
<evidence type="ECO:0000256" key="6">
    <source>
        <dbReference type="ARBA" id="ARBA00022741"/>
    </source>
</evidence>
<evidence type="ECO:0000256" key="3">
    <source>
        <dbReference type="ARBA" id="ARBA00022475"/>
    </source>
</evidence>
<reference evidence="12" key="1">
    <citation type="submission" date="2008-08" db="EMBL/GenBank/DDBJ databases">
        <title>The complete genome sequence of Coprothermobacter proteolyticus strain ATCC 5245 / DSM 5265 / BT.</title>
        <authorList>
            <person name="Dodson R.J."/>
            <person name="Durkin A.S."/>
            <person name="Wu M."/>
            <person name="Eisen J."/>
            <person name="Sutton G."/>
        </authorList>
    </citation>
    <scope>NUCLEOTIDE SEQUENCE [LARGE SCALE GENOMIC DNA]</scope>
    <source>
        <strain evidence="12">ATCC 35245 / DSM 5265 / OCM 4 / BT</strain>
    </source>
</reference>
<feature type="domain" description="ABC transporter" evidence="10">
    <location>
        <begin position="14"/>
        <end position="249"/>
    </location>
</feature>
<dbReference type="PANTHER" id="PTHR43790">
    <property type="entry name" value="CARBOHYDRATE TRANSPORT ATP-BINDING PROTEIN MG119-RELATED"/>
    <property type="match status" value="1"/>
</dbReference>
<dbReference type="GO" id="GO:0005524">
    <property type="term" value="F:ATP binding"/>
    <property type="evidence" value="ECO:0007669"/>
    <property type="project" value="UniProtKB-KW"/>
</dbReference>
<dbReference type="PROSITE" id="PS50893">
    <property type="entry name" value="ABC_TRANSPORTER_2"/>
    <property type="match status" value="2"/>
</dbReference>
<dbReference type="PROSITE" id="PS00211">
    <property type="entry name" value="ABC_TRANSPORTER_1"/>
    <property type="match status" value="1"/>
</dbReference>
<evidence type="ECO:0000259" key="10">
    <source>
        <dbReference type="PROSITE" id="PS50893"/>
    </source>
</evidence>
<dbReference type="KEGG" id="cpo:COPRO5265_0858"/>
<dbReference type="InterPro" id="IPR003439">
    <property type="entry name" value="ABC_transporter-like_ATP-bd"/>
</dbReference>
<dbReference type="InterPro" id="IPR017871">
    <property type="entry name" value="ABC_transporter-like_CS"/>
</dbReference>
<dbReference type="GO" id="GO:0005886">
    <property type="term" value="C:plasma membrane"/>
    <property type="evidence" value="ECO:0007669"/>
    <property type="project" value="UniProtKB-SubCell"/>
</dbReference>
<keyword evidence="7 11" id="KW-0067">ATP-binding</keyword>
<keyword evidence="4" id="KW-0762">Sugar transport</keyword>
<comment type="subcellular location">
    <subcellularLocation>
        <location evidence="1">Cell membrane</location>
        <topology evidence="1">Peripheral membrane protein</topology>
    </subcellularLocation>
</comment>
<evidence type="ECO:0000256" key="4">
    <source>
        <dbReference type="ARBA" id="ARBA00022597"/>
    </source>
</evidence>
<dbReference type="EMBL" id="CP001145">
    <property type="protein sequence ID" value="ACI17718.1"/>
    <property type="molecule type" value="Genomic_DNA"/>
</dbReference>
<dbReference type="InterPro" id="IPR003593">
    <property type="entry name" value="AAA+_ATPase"/>
</dbReference>
<dbReference type="InterPro" id="IPR027417">
    <property type="entry name" value="P-loop_NTPase"/>
</dbReference>
<dbReference type="STRING" id="309798.COPRO5265_0858"/>
<evidence type="ECO:0000256" key="7">
    <source>
        <dbReference type="ARBA" id="ARBA00022840"/>
    </source>
</evidence>
<evidence type="ECO:0000256" key="1">
    <source>
        <dbReference type="ARBA" id="ARBA00004202"/>
    </source>
</evidence>
<keyword evidence="8" id="KW-1278">Translocase</keyword>
<keyword evidence="3" id="KW-1003">Cell membrane</keyword>
<dbReference type="InterPro" id="IPR050107">
    <property type="entry name" value="ABC_carbohydrate_import_ATPase"/>
</dbReference>
<dbReference type="Pfam" id="PF00005">
    <property type="entry name" value="ABC_tran"/>
    <property type="match status" value="2"/>
</dbReference>
<feature type="domain" description="ABC transporter" evidence="10">
    <location>
        <begin position="266"/>
        <end position="509"/>
    </location>
</feature>
<keyword evidence="5" id="KW-0677">Repeat</keyword>